<dbReference type="Proteomes" id="UP000029507">
    <property type="component" value="Chromosome"/>
</dbReference>
<reference evidence="1 2" key="1">
    <citation type="submission" date="2014-08" db="EMBL/GenBank/DDBJ databases">
        <title>Comparative genomics of the Paenibacillus odorifer group.</title>
        <authorList>
            <person name="den Bakker H.C."/>
            <person name="Tsai Y.-C."/>
            <person name="Martin N."/>
            <person name="Korlach J."/>
            <person name="Wiedmann M."/>
        </authorList>
    </citation>
    <scope>NUCLEOTIDE SEQUENCE [LARGE SCALE GENOMIC DNA]</scope>
    <source>
        <strain evidence="1 2">DSM 14472</strain>
    </source>
</reference>
<gene>
    <name evidence="1" type="ORF">PSTEL_06070</name>
</gene>
<dbReference type="EMBL" id="CP009286">
    <property type="protein sequence ID" value="AIQ62732.1"/>
    <property type="molecule type" value="Genomic_DNA"/>
</dbReference>
<dbReference type="HOGENOM" id="CLU_2808442_0_0_9"/>
<proteinExistence type="predicted"/>
<dbReference type="KEGG" id="pste:PSTEL_06070"/>
<evidence type="ECO:0000313" key="2">
    <source>
        <dbReference type="Proteomes" id="UP000029507"/>
    </source>
</evidence>
<accession>A0A089LPC7</accession>
<dbReference type="AlphaFoldDB" id="A0A089LPC7"/>
<keyword evidence="2" id="KW-1185">Reference proteome</keyword>
<sequence>MIAHLPVAGQAAREGRSNFAPHASKLQMQRFSCGRPFTGTIRIGVFTSGRALPGEAHSFCIFHAHKG</sequence>
<organism evidence="1 2">
    <name type="scientific">Paenibacillus stellifer</name>
    <dbReference type="NCBI Taxonomy" id="169760"/>
    <lineage>
        <taxon>Bacteria</taxon>
        <taxon>Bacillati</taxon>
        <taxon>Bacillota</taxon>
        <taxon>Bacilli</taxon>
        <taxon>Bacillales</taxon>
        <taxon>Paenibacillaceae</taxon>
        <taxon>Paenibacillus</taxon>
    </lineage>
</organism>
<evidence type="ECO:0000313" key="1">
    <source>
        <dbReference type="EMBL" id="AIQ62732.1"/>
    </source>
</evidence>
<name>A0A089LPC7_9BACL</name>
<protein>
    <submittedName>
        <fullName evidence="1">Uncharacterized protein</fullName>
    </submittedName>
</protein>